<gene>
    <name evidence="1" type="ORF">JEQ17_02810</name>
</gene>
<dbReference type="SUPFAM" id="SSF56112">
    <property type="entry name" value="Protein kinase-like (PK-like)"/>
    <property type="match status" value="1"/>
</dbReference>
<dbReference type="KEGG" id="slf:JEQ17_02810"/>
<accession>A0A7T7I023</accession>
<reference evidence="1 2" key="1">
    <citation type="submission" date="2020-12" db="EMBL/GenBank/DDBJ databases">
        <title>A novel species.</title>
        <authorList>
            <person name="Li K."/>
        </authorList>
    </citation>
    <scope>NUCLEOTIDE SEQUENCE [LARGE SCALE GENOMIC DNA]</scope>
    <source>
        <strain evidence="1 2">ZYC-3</strain>
    </source>
</reference>
<dbReference type="Proteomes" id="UP000595636">
    <property type="component" value="Chromosome"/>
</dbReference>
<dbReference type="InterPro" id="IPR011009">
    <property type="entry name" value="Kinase-like_dom_sf"/>
</dbReference>
<dbReference type="GO" id="GO:0005737">
    <property type="term" value="C:cytoplasm"/>
    <property type="evidence" value="ECO:0007669"/>
    <property type="project" value="TreeGrafter"/>
</dbReference>
<evidence type="ECO:0000313" key="2">
    <source>
        <dbReference type="Proteomes" id="UP000595636"/>
    </source>
</evidence>
<keyword evidence="2" id="KW-1185">Reference proteome</keyword>
<evidence type="ECO:0000313" key="1">
    <source>
        <dbReference type="EMBL" id="QQM38505.1"/>
    </source>
</evidence>
<dbReference type="InterPro" id="IPR011990">
    <property type="entry name" value="TPR-like_helical_dom_sf"/>
</dbReference>
<dbReference type="PANTHER" id="PTHR16155:SF19">
    <property type="entry name" value="DED DOMAIN-CONTAINING PROTEIN"/>
    <property type="match status" value="1"/>
</dbReference>
<dbReference type="EMBL" id="CP066831">
    <property type="protein sequence ID" value="QQM38505.1"/>
    <property type="molecule type" value="Genomic_DNA"/>
</dbReference>
<organism evidence="1 2">
    <name type="scientific">Streptomyces liliifuscus</name>
    <dbReference type="NCBI Taxonomy" id="2797636"/>
    <lineage>
        <taxon>Bacteria</taxon>
        <taxon>Bacillati</taxon>
        <taxon>Actinomycetota</taxon>
        <taxon>Actinomycetes</taxon>
        <taxon>Kitasatosporales</taxon>
        <taxon>Streptomycetaceae</taxon>
        <taxon>Streptomyces</taxon>
    </lineage>
</organism>
<proteinExistence type="predicted"/>
<dbReference type="RefSeq" id="WP_200393672.1">
    <property type="nucleotide sequence ID" value="NZ_CP066831.1"/>
</dbReference>
<dbReference type="PANTHER" id="PTHR16155">
    <property type="entry name" value="DED DOMAIN-CONTAINING PROTEIN"/>
    <property type="match status" value="1"/>
</dbReference>
<dbReference type="Gene3D" id="1.25.40.10">
    <property type="entry name" value="Tetratricopeptide repeat domain"/>
    <property type="match status" value="1"/>
</dbReference>
<name>A0A7T7I023_9ACTN</name>
<sequence>MDKKLRLADAAYQEMATEALNLWLPSARFLFEPMPRGRSGAELVSVDISGNTGDFRPGTYVLRVGPAEEDLAQANELAAHQLIREADPEFAERHIPRLLRIDQRRHGDARLVVSLHQLAGDSLSWYSPPRSGSTGLLRCAQAISRDILNAWADPSDLTQMRPHDVLSKVTGTAKLDECLAVVSSLFGGDVHQEDGHAFLNPLSVLGEAENSELPIMEGICHGDLNTSNVLVPRNEVAVADGSFWIVDLDQARRSVVGFDLAYLEVSVLVNMLPTIRRPVLARCLEAAEDASVKSVPDDCQWLVEFLQQSRAGILEWIYRQTGRVDRLHQQLTLVRMTAALLWARRFPRDDERTRLCLAYAGWYALRYRRTFASAAPQQPSVPAVCTPPREVERVREDLWESLWGTVSGFSPHAARYILVAEQLPRASSISALGRIPWSLIVDLDPASDGDGLHHWASPVLNTQRAVHLFTEERPVIDYARGTAWLLAAGSVLRREPALEGREWVLRRLDTVRRLTSSFHQFAGDTPVCVLVLEGGTESAPERGRNRLLRVIETMDEMLQGQATFLHVGLADLQPYVPVVQVPLPVHDLLDRLAATLGSSAEYLDYTVPALDNGTVAISPETMQKLREHLVILHDGIDASTLPGDKTNNDAFWRGGLIGWDDLDAGRDVVRAVNDGIVAALRDSLKQHRTRTVVVEHRPGAGGTTAALRAAWDLHHESPVAVLPHGVPIGPSRVPLVADRLHLLYTITQLPVLLVAEAGDLSESYRETLYRESARRNTPLTILYVRRGVTQSSRSALQVSEPLEPAETAEFLARYSALTDDQHRIDELRMLGTKHYEPYRTPFFYGLVTFEREFTKLSTYVRTHLDHVRGRAREVMQYLALATIYSNTGLQRELVQKLMHVSTPSAELDLSDVLGPEASRLVAVRNGRVRLQHQLLAEQVLAELLNDDRWKQHLKELSIDFIQALAITTDVSADPVRVLLRQMFVDRQGGTADGIEDRRKFAPLIEQLDLNSAHQVLKSLTEHVPDEPHFWNHLGRHQMYRLNRELDKAEEYVTRAVDLAEWDFLHHHTLGLARRSRMRQALRDAKRRGVQSVMAAADRWFAQTVECFATTRKLNPENIYGYVTHVQAIVDVAKAIKDAARVSSIAELSSDASEWVTENVAEANFLLNEAAQLYGTLDQHDDYLVRCQADIKRLYGDLDSVVELWELAVAGNRSTPMMQRALAQAYYVRGGRTWRELDDSELTRIVELARQNLSRTGCKEEDYRLWFEAYKLLPEFDIDEALSQLQLWADRFPSWRAHYYRYCLFFHLWFTGRSNDVEAFRVEQQQAEKYVVGRSNRSYLWLSTGPDWYPLIADSDLGEWNRRDMFWTNTTHLQRVNGVIDLIRGPQAGTIQLEGAVTAFFVPSRGKFLPDSDENTPVNFFLGLSPEGPRAWDVRRGHLDHALRARQTVSAGPARTLTARHPVHLAPAQVAAQAAMLTRQRRLDFCISLLEAWQTVGDTPRLSRLTERVSARFRYNGADVAELLAESDRVHFDADENDPLVQLLGCQGQPVRSTMADHGQSSDGQPELGRITFVNETHGHGIVELVNHGWARFTTDDVRTQLANGPVRGQIVRAVMVEMDRNGGRNARGLELFPLTATLVGTEVVDVEQLLDRVETDLRYEIEERLAQGVRMVPIRELEEWLEERFKGCQPLASRLGLPSLRQLWTGLDWLKQSGNPGNRMLSLASGTVFGRVSEARGKAAGRERHADERDDFGTALDSVVTTLQKDNEGKAPTFYKVKNGLVKLLRSRYDAVVGRSLQRRIEQQPGWELRELNSGVQLVHRAGTPAPPADAPEPFATVLAHTVDELARQGRPPNLQMIGSSLRSRLGEAYASVVGSSLKKRIEREPEWRLEEIRPGVHLAHRAEAPAPAGRSAAEVDVAADLNAVIGELLTRDGEARLTVLGNALRKRWGPETYQALTVDRTLRQVAEAHGWEAHCPRPDTWVLRRRSAQPPSVEG</sequence>
<protein>
    <submittedName>
        <fullName evidence="1">Uncharacterized protein</fullName>
    </submittedName>
</protein>